<dbReference type="Proteomes" id="UP000295633">
    <property type="component" value="Unassembled WGS sequence"/>
</dbReference>
<keyword evidence="5" id="KW-0963">Cytoplasm</keyword>
<evidence type="ECO:0000256" key="9">
    <source>
        <dbReference type="PROSITE-ProRule" id="PRU10076"/>
    </source>
</evidence>
<dbReference type="GO" id="GO:0006508">
    <property type="term" value="P:proteolysis"/>
    <property type="evidence" value="ECO:0007669"/>
    <property type="project" value="UniProtKB-KW"/>
</dbReference>
<sequence>MLLTGFEPFAGDTVNPSGDAVRVVADRWTGPERLVADVLPVTFEGAIARMAALLDEHRPDVVVATGLAGGRHAVTPERVAVNLADAWLPDNAGARPQDAPVVEGGPAAYFATLPVKAIRAAIGGADIPASVSHTAGTFVCNATMYAALHATAGTSVRAGFVHVPWAAETAPEGMPSLPFDEIVDALMITVRVCLDVEVDATGPGGSVS</sequence>
<evidence type="ECO:0000256" key="2">
    <source>
        <dbReference type="ARBA" id="ARBA00002280"/>
    </source>
</evidence>
<dbReference type="InterPro" id="IPR016125">
    <property type="entry name" value="Peptidase_C15-like"/>
</dbReference>
<dbReference type="PANTHER" id="PTHR23402">
    <property type="entry name" value="PROTEASE FAMILY C15 PYROGLUTAMYL-PEPTIDASE I-RELATED"/>
    <property type="match status" value="1"/>
</dbReference>
<evidence type="ECO:0000256" key="1">
    <source>
        <dbReference type="ARBA" id="ARBA00001770"/>
    </source>
</evidence>
<comment type="function">
    <text evidence="2">Removes 5-oxoproline from various penultimate amino acid residues except L-proline.</text>
</comment>
<dbReference type="PROSITE" id="PS01333">
    <property type="entry name" value="PYRASE_GLU"/>
    <property type="match status" value="1"/>
</dbReference>
<feature type="active site" evidence="10">
    <location>
        <position position="140"/>
    </location>
</feature>
<evidence type="ECO:0000256" key="10">
    <source>
        <dbReference type="PROSITE-ProRule" id="PRU10077"/>
    </source>
</evidence>
<dbReference type="Pfam" id="PF01470">
    <property type="entry name" value="Peptidase_C15"/>
    <property type="match status" value="1"/>
</dbReference>
<keyword evidence="8" id="KW-0788">Thiol protease</keyword>
<dbReference type="Gene3D" id="3.40.630.20">
    <property type="entry name" value="Peptidase C15, pyroglutamyl peptidase I-like"/>
    <property type="match status" value="1"/>
</dbReference>
<keyword evidence="7 11" id="KW-0378">Hydrolase</keyword>
<dbReference type="SUPFAM" id="SSF53182">
    <property type="entry name" value="Pyrrolidone carboxyl peptidase (pyroglutamate aminopeptidase)"/>
    <property type="match status" value="1"/>
</dbReference>
<evidence type="ECO:0000313" key="11">
    <source>
        <dbReference type="EMBL" id="TDL44327.1"/>
    </source>
</evidence>
<dbReference type="InterPro" id="IPR033693">
    <property type="entry name" value="PGPEP1_Glu_AS"/>
</dbReference>
<evidence type="ECO:0000313" key="12">
    <source>
        <dbReference type="Proteomes" id="UP000295633"/>
    </source>
</evidence>
<organism evidence="11 12">
    <name type="scientific">Microbacterium oleivorans</name>
    <dbReference type="NCBI Taxonomy" id="273677"/>
    <lineage>
        <taxon>Bacteria</taxon>
        <taxon>Bacillati</taxon>
        <taxon>Actinomycetota</taxon>
        <taxon>Actinomycetes</taxon>
        <taxon>Micrococcales</taxon>
        <taxon>Microbacteriaceae</taxon>
        <taxon>Microbacterium</taxon>
    </lineage>
</organism>
<dbReference type="GO" id="GO:0005829">
    <property type="term" value="C:cytosol"/>
    <property type="evidence" value="ECO:0007669"/>
    <property type="project" value="InterPro"/>
</dbReference>
<dbReference type="PROSITE" id="PS01334">
    <property type="entry name" value="PYRASE_CYS"/>
    <property type="match status" value="1"/>
</dbReference>
<accession>A0A4R5YLP7</accession>
<dbReference type="AlphaFoldDB" id="A0A4R5YLP7"/>
<evidence type="ECO:0000256" key="7">
    <source>
        <dbReference type="ARBA" id="ARBA00022801"/>
    </source>
</evidence>
<name>A0A4R5YLP7_9MICO</name>
<reference evidence="11 12" key="1">
    <citation type="submission" date="2019-03" db="EMBL/GenBank/DDBJ databases">
        <title>Genome Sequencing and Assembly of Various Microbes Isolated from Partially Reclaimed Soil and Acid Mine Drainage (AMD) Site.</title>
        <authorList>
            <person name="Steinbock B."/>
            <person name="Bechtold R."/>
            <person name="Sevigny J.L."/>
            <person name="Thomas D."/>
            <person name="Cuthill L.R."/>
            <person name="Aveiro Johannsen E.J."/>
            <person name="Thomas K."/>
            <person name="Ghosh A."/>
        </authorList>
    </citation>
    <scope>NUCLEOTIDE SEQUENCE [LARGE SCALE GENOMIC DNA]</scope>
    <source>
        <strain evidence="11 12">F-B2</strain>
    </source>
</reference>
<evidence type="ECO:0000256" key="3">
    <source>
        <dbReference type="ARBA" id="ARBA00004496"/>
    </source>
</evidence>
<dbReference type="InterPro" id="IPR036440">
    <property type="entry name" value="Peptidase_C15-like_sf"/>
</dbReference>
<protein>
    <recommendedName>
        <fullName evidence="9">Pyroglutamyl-peptidase I</fullName>
        <ecNumber evidence="9">3.4.19.3</ecNumber>
    </recommendedName>
</protein>
<gene>
    <name evidence="11" type="primary">pcp</name>
    <name evidence="11" type="ORF">E2R54_13255</name>
</gene>
<comment type="catalytic activity">
    <reaction evidence="1 9">
        <text>Release of an N-terminal pyroglutamyl group from a polypeptide, the second amino acid generally not being Pro.</text>
        <dbReference type="EC" id="3.4.19.3"/>
    </reaction>
</comment>
<dbReference type="PIRSF" id="PIRSF015592">
    <property type="entry name" value="Prld-crbxl_pptds"/>
    <property type="match status" value="1"/>
</dbReference>
<evidence type="ECO:0000256" key="5">
    <source>
        <dbReference type="ARBA" id="ARBA00022490"/>
    </source>
</evidence>
<dbReference type="InterPro" id="IPR000816">
    <property type="entry name" value="Peptidase_C15"/>
</dbReference>
<dbReference type="PRINTS" id="PR00706">
    <property type="entry name" value="PYROGLUPTASE"/>
</dbReference>
<comment type="caution">
    <text evidence="11">The sequence shown here is derived from an EMBL/GenBank/DDBJ whole genome shotgun (WGS) entry which is preliminary data.</text>
</comment>
<evidence type="ECO:0000256" key="6">
    <source>
        <dbReference type="ARBA" id="ARBA00022670"/>
    </source>
</evidence>
<dbReference type="EC" id="3.4.19.3" evidence="9"/>
<keyword evidence="6" id="KW-0645">Protease</keyword>
<dbReference type="EMBL" id="SMZX01000002">
    <property type="protein sequence ID" value="TDL44327.1"/>
    <property type="molecule type" value="Genomic_DNA"/>
</dbReference>
<dbReference type="NCBIfam" id="TIGR00504">
    <property type="entry name" value="pyro_pdase"/>
    <property type="match status" value="1"/>
</dbReference>
<dbReference type="CDD" id="cd00501">
    <property type="entry name" value="Peptidase_C15"/>
    <property type="match status" value="1"/>
</dbReference>
<dbReference type="GO" id="GO:0016920">
    <property type="term" value="F:pyroglutamyl-peptidase activity"/>
    <property type="evidence" value="ECO:0007669"/>
    <property type="project" value="UniProtKB-EC"/>
</dbReference>
<dbReference type="PANTHER" id="PTHR23402:SF1">
    <property type="entry name" value="PYROGLUTAMYL-PEPTIDASE I"/>
    <property type="match status" value="1"/>
</dbReference>
<comment type="subcellular location">
    <subcellularLocation>
        <location evidence="3">Cytoplasm</location>
    </subcellularLocation>
</comment>
<feature type="active site" evidence="9">
    <location>
        <position position="77"/>
    </location>
</feature>
<dbReference type="InterPro" id="IPR029762">
    <property type="entry name" value="PGP-I_bact-type"/>
</dbReference>
<dbReference type="NCBIfam" id="NF009676">
    <property type="entry name" value="PRK13197.1"/>
    <property type="match status" value="1"/>
</dbReference>
<comment type="similarity">
    <text evidence="4">Belongs to the peptidase C15 family.</text>
</comment>
<evidence type="ECO:0000256" key="8">
    <source>
        <dbReference type="ARBA" id="ARBA00022807"/>
    </source>
</evidence>
<dbReference type="STRING" id="273677.BW34_01903"/>
<proteinExistence type="inferred from homology"/>
<evidence type="ECO:0000256" key="4">
    <source>
        <dbReference type="ARBA" id="ARBA00006641"/>
    </source>
</evidence>
<dbReference type="InterPro" id="IPR033694">
    <property type="entry name" value="PGPEP1_Cys_AS"/>
</dbReference>